<protein>
    <recommendedName>
        <fullName evidence="6">Zn(2)-C6 fungal-type domain-containing protein</fullName>
    </recommendedName>
</protein>
<feature type="compositionally biased region" description="Low complexity" evidence="5">
    <location>
        <begin position="538"/>
        <end position="548"/>
    </location>
</feature>
<dbReference type="CDD" id="cd00067">
    <property type="entry name" value="GAL4"/>
    <property type="match status" value="1"/>
</dbReference>
<keyword evidence="2" id="KW-0238">DNA-binding</keyword>
<keyword evidence="3" id="KW-0804">Transcription</keyword>
<dbReference type="InterPro" id="IPR001138">
    <property type="entry name" value="Zn2Cys6_DnaBD"/>
</dbReference>
<dbReference type="GO" id="GO:0008270">
    <property type="term" value="F:zinc ion binding"/>
    <property type="evidence" value="ECO:0007669"/>
    <property type="project" value="InterPro"/>
</dbReference>
<dbReference type="InterPro" id="IPR050675">
    <property type="entry name" value="OAF3"/>
</dbReference>
<feature type="compositionally biased region" description="Polar residues" evidence="5">
    <location>
        <begin position="386"/>
        <end position="405"/>
    </location>
</feature>
<feature type="region of interest" description="Disordered" evidence="5">
    <location>
        <begin position="523"/>
        <end position="566"/>
    </location>
</feature>
<feature type="domain" description="Zn(2)-C6 fungal-type" evidence="6">
    <location>
        <begin position="571"/>
        <end position="601"/>
    </location>
</feature>
<dbReference type="Proteomes" id="UP000262825">
    <property type="component" value="Unassembled WGS sequence"/>
</dbReference>
<dbReference type="PROSITE" id="PS50048">
    <property type="entry name" value="ZN2_CY6_FUNGAL_2"/>
    <property type="match status" value="1"/>
</dbReference>
<accession>A0A376B0U3</accession>
<proteinExistence type="predicted"/>
<feature type="compositionally biased region" description="Basic residues" evidence="5">
    <location>
        <begin position="436"/>
        <end position="452"/>
    </location>
</feature>
<dbReference type="EMBL" id="UFAJ01000004">
    <property type="protein sequence ID" value="SSD58306.1"/>
    <property type="molecule type" value="Genomic_DNA"/>
</dbReference>
<keyword evidence="1" id="KW-0805">Transcription regulation</keyword>
<keyword evidence="8" id="KW-1185">Reference proteome</keyword>
<dbReference type="PANTHER" id="PTHR31069">
    <property type="entry name" value="OLEATE-ACTIVATED TRANSCRIPTION FACTOR 1-RELATED"/>
    <property type="match status" value="1"/>
</dbReference>
<reference evidence="8" key="1">
    <citation type="submission" date="2018-06" db="EMBL/GenBank/DDBJ databases">
        <authorList>
            <person name="Guldener U."/>
        </authorList>
    </citation>
    <scope>NUCLEOTIDE SEQUENCE [LARGE SCALE GENOMIC DNA]</scope>
    <source>
        <strain evidence="8">UTAD17</strain>
    </source>
</reference>
<dbReference type="InterPro" id="IPR036864">
    <property type="entry name" value="Zn2-C6_fun-type_DNA-bd_sf"/>
</dbReference>
<dbReference type="SUPFAM" id="SSF57701">
    <property type="entry name" value="Zn2/Cys6 DNA-binding domain"/>
    <property type="match status" value="1"/>
</dbReference>
<evidence type="ECO:0000256" key="4">
    <source>
        <dbReference type="ARBA" id="ARBA00023242"/>
    </source>
</evidence>
<evidence type="ECO:0000256" key="1">
    <source>
        <dbReference type="ARBA" id="ARBA00023015"/>
    </source>
</evidence>
<dbReference type="PROSITE" id="PS00463">
    <property type="entry name" value="ZN2_CY6_FUNGAL_1"/>
    <property type="match status" value="1"/>
</dbReference>
<evidence type="ECO:0000256" key="3">
    <source>
        <dbReference type="ARBA" id="ARBA00023163"/>
    </source>
</evidence>
<dbReference type="SMART" id="SM00066">
    <property type="entry name" value="GAL4"/>
    <property type="match status" value="1"/>
</dbReference>
<evidence type="ECO:0000313" key="8">
    <source>
        <dbReference type="Proteomes" id="UP000262825"/>
    </source>
</evidence>
<sequence length="639" mass="71352">MIRRPPRSTQAKTLFPYTTLFRSNNNNNNNTHTHTTHNSNDNNINSNNLIINNKFNCNELTPKRIHINSCKKLTDPYVSTDLPLDHKIRIFAPSSSTFIRPGSEYNESQLEESTHGIDVIANDDSSSVKTNLISMSSSSAMSNIIKPINHNNVFLNNSNIEHKNIRVSRDSRHIMDEKVEINSFDNKNKKQSSKNRNLFVMINPDSSINNSPVISRDDRFSQGLILSNDNTTHSVINTADNAINEDTTFRHHVFQPLTKLEETKSRLLSSSELTSMSNEKTLKRATNTNSAVAYMQPPTSTSSNLEFHDSLDNEEEILGATIISNMKSSLFTQHNSFQLNTTSTANIYNTSTNGFDITNSSLGNTTQTASSSNLLQSQSVTSSSSPVMGNNKSSLLSGNTPTLPTSAKDRNSSATAQYNKILSLSNTSTNLAPKNKTTRNKTTNTRRKRSRNIGKQVVGNTSTAQNEFGKDIHYLPFKKLKLQNNTIDNGSNNENDNKNELGTKDIEGVETLLTAAELLQHQAPLENGKDDKCKAVGNNSNRKNPSNNGTYTTATNNSTRHTSQGSRSRTGCWICRLRKKKCSEEKPHCSNCTRLNLNCIYSYEKPDFITKIELKSLKLEEIKKKTKEAKRNAMKKKKP</sequence>
<evidence type="ECO:0000313" key="7">
    <source>
        <dbReference type="EMBL" id="SSD58306.1"/>
    </source>
</evidence>
<dbReference type="PANTHER" id="PTHR31069:SF32">
    <property type="entry name" value="ARGININE METABOLISM REGULATION PROTEIN II"/>
    <property type="match status" value="1"/>
</dbReference>
<organism evidence="7 8">
    <name type="scientific">Saccharomycodes ludwigii</name>
    <dbReference type="NCBI Taxonomy" id="36035"/>
    <lineage>
        <taxon>Eukaryota</taxon>
        <taxon>Fungi</taxon>
        <taxon>Dikarya</taxon>
        <taxon>Ascomycota</taxon>
        <taxon>Saccharomycotina</taxon>
        <taxon>Saccharomycetes</taxon>
        <taxon>Saccharomycodales</taxon>
        <taxon>Saccharomycodaceae</taxon>
        <taxon>Saccharomycodes</taxon>
    </lineage>
</organism>
<name>A0A376B0U3_9ASCO</name>
<feature type="compositionally biased region" description="Low complexity" evidence="5">
    <location>
        <begin position="364"/>
        <end position="385"/>
    </location>
</feature>
<feature type="compositionally biased region" description="Polar residues" evidence="5">
    <location>
        <begin position="412"/>
        <end position="432"/>
    </location>
</feature>
<gene>
    <name evidence="7" type="ORF">SCODWIG_00067</name>
</gene>
<evidence type="ECO:0000256" key="5">
    <source>
        <dbReference type="SAM" id="MobiDB-lite"/>
    </source>
</evidence>
<dbReference type="GO" id="GO:0003677">
    <property type="term" value="F:DNA binding"/>
    <property type="evidence" value="ECO:0007669"/>
    <property type="project" value="UniProtKB-KW"/>
</dbReference>
<keyword evidence="4" id="KW-0539">Nucleus</keyword>
<evidence type="ECO:0000259" key="6">
    <source>
        <dbReference type="PROSITE" id="PS50048"/>
    </source>
</evidence>
<dbReference type="Pfam" id="PF00172">
    <property type="entry name" value="Zn_clus"/>
    <property type="match status" value="1"/>
</dbReference>
<dbReference type="Gene3D" id="4.10.240.10">
    <property type="entry name" value="Zn(2)-C6 fungal-type DNA-binding domain"/>
    <property type="match status" value="1"/>
</dbReference>
<dbReference type="VEuPathDB" id="FungiDB:SCODWIG_00067"/>
<dbReference type="GO" id="GO:0000981">
    <property type="term" value="F:DNA-binding transcription factor activity, RNA polymerase II-specific"/>
    <property type="evidence" value="ECO:0007669"/>
    <property type="project" value="InterPro"/>
</dbReference>
<dbReference type="AlphaFoldDB" id="A0A376B0U3"/>
<evidence type="ECO:0000256" key="2">
    <source>
        <dbReference type="ARBA" id="ARBA00023125"/>
    </source>
</evidence>
<feature type="region of interest" description="Disordered" evidence="5">
    <location>
        <begin position="356"/>
        <end position="454"/>
    </location>
</feature>
<feature type="compositionally biased region" description="Polar residues" evidence="5">
    <location>
        <begin position="549"/>
        <end position="566"/>
    </location>
</feature>